<dbReference type="Gene3D" id="1.10.287.70">
    <property type="match status" value="1"/>
</dbReference>
<dbReference type="Pfam" id="PF00520">
    <property type="entry name" value="Ion_trans"/>
    <property type="match status" value="1"/>
</dbReference>
<feature type="compositionally biased region" description="Basic and acidic residues" evidence="6">
    <location>
        <begin position="538"/>
        <end position="555"/>
    </location>
</feature>
<feature type="region of interest" description="Disordered" evidence="6">
    <location>
        <begin position="616"/>
        <end position="647"/>
    </location>
</feature>
<feature type="transmembrane region" description="Helical" evidence="7">
    <location>
        <begin position="185"/>
        <end position="205"/>
    </location>
</feature>
<keyword evidence="5 7" id="KW-0472">Membrane</keyword>
<dbReference type="PANTHER" id="PTHR10582">
    <property type="entry name" value="TRANSIENT RECEPTOR POTENTIAL ION CHANNEL PROTEIN"/>
    <property type="match status" value="1"/>
</dbReference>
<dbReference type="GO" id="GO:0098703">
    <property type="term" value="P:calcium ion import across plasma membrane"/>
    <property type="evidence" value="ECO:0007669"/>
    <property type="project" value="TreeGrafter"/>
</dbReference>
<sequence>MQEPKMITHHINDLSDNDINYLEIPALQEIIKYKWRVYAKDYFLKQAALYCVYLVFLLQDFIFVPSFEGKTFSKICCLTIIAYFARSELRQLRNQEDYAEQSIFMSIKSHFNEYWNINDILLVISYFSYAILDIILQDPISLTIKFLQCMIILSSFVKFIFFLRIFDGFSFLVQMLLTVFADLQYFLAFLGIFIVSFSVFLNVLMPDDTELNESYRGISALTYIIIALRTTIGDNEMENYTSGGFADETHRPLIWFVWLSIILIGNIIFMNFIIAVVNESYENCMTKLVQQSFKVKVEMIKELEALMTPQQLGNKAWFPHFIILRKVATSEGLDQGGQWQGFVKELKNTFERGVTRVDKNLGSKIDVKQKESDKKMNSIETKLNQLSTKTTTLINNSKTQKDELQEKFETQLKSSETLNRDLMKEQNDKLTERLAKVERMNVIMMKQLAKLLADRGIEQVSEEQEVASEEKKAEEKVESNVGQANMDDEEIEEKVPLSKQTSVASTESKSPIKKAAEEKKEVKKAAPVKQKTAAKNTKVAEKKPEAVAEVPKETTEQSVAVPENPSQSALIASPIKAEEQEQVTAASILQEIKNDPLPIESPSSIQIVENQEQQLLNPNNPGAIPGGPEQQHIDLETASNSENNQKV</sequence>
<feature type="transmembrane region" description="Helical" evidence="7">
    <location>
        <begin position="114"/>
        <end position="132"/>
    </location>
</feature>
<feature type="transmembrane region" description="Helical" evidence="7">
    <location>
        <begin position="217"/>
        <end position="233"/>
    </location>
</feature>
<name>A0A8J8NHD2_HALGN</name>
<keyword evidence="2 7" id="KW-0812">Transmembrane</keyword>
<dbReference type="AlphaFoldDB" id="A0A8J8NHD2"/>
<evidence type="ECO:0000259" key="8">
    <source>
        <dbReference type="Pfam" id="PF00520"/>
    </source>
</evidence>
<comment type="caution">
    <text evidence="9">The sequence shown here is derived from an EMBL/GenBank/DDBJ whole genome shotgun (WGS) entry which is preliminary data.</text>
</comment>
<feature type="domain" description="Ion transport" evidence="8">
    <location>
        <begin position="52"/>
        <end position="284"/>
    </location>
</feature>
<feature type="transmembrane region" description="Helical" evidence="7">
    <location>
        <begin position="144"/>
        <end position="165"/>
    </location>
</feature>
<feature type="transmembrane region" description="Helical" evidence="7">
    <location>
        <begin position="42"/>
        <end position="64"/>
    </location>
</feature>
<organism evidence="9 10">
    <name type="scientific">Halteria grandinella</name>
    <dbReference type="NCBI Taxonomy" id="5974"/>
    <lineage>
        <taxon>Eukaryota</taxon>
        <taxon>Sar</taxon>
        <taxon>Alveolata</taxon>
        <taxon>Ciliophora</taxon>
        <taxon>Intramacronucleata</taxon>
        <taxon>Spirotrichea</taxon>
        <taxon>Stichotrichia</taxon>
        <taxon>Sporadotrichida</taxon>
        <taxon>Halteriidae</taxon>
        <taxon>Halteria</taxon>
    </lineage>
</organism>
<proteinExistence type="predicted"/>
<evidence type="ECO:0000256" key="6">
    <source>
        <dbReference type="SAM" id="MobiDB-lite"/>
    </source>
</evidence>
<evidence type="ECO:0000256" key="2">
    <source>
        <dbReference type="ARBA" id="ARBA00022692"/>
    </source>
</evidence>
<evidence type="ECO:0000256" key="1">
    <source>
        <dbReference type="ARBA" id="ARBA00004141"/>
    </source>
</evidence>
<feature type="transmembrane region" description="Helical" evidence="7">
    <location>
        <begin position="253"/>
        <end position="277"/>
    </location>
</feature>
<evidence type="ECO:0000256" key="3">
    <source>
        <dbReference type="ARBA" id="ARBA00022737"/>
    </source>
</evidence>
<dbReference type="PANTHER" id="PTHR10582:SF2">
    <property type="entry name" value="INACTIVE"/>
    <property type="match status" value="1"/>
</dbReference>
<feature type="region of interest" description="Disordered" evidence="6">
    <location>
        <begin position="463"/>
        <end position="570"/>
    </location>
</feature>
<dbReference type="EMBL" id="RRYP01016916">
    <property type="protein sequence ID" value="TNV74505.1"/>
    <property type="molecule type" value="Genomic_DNA"/>
</dbReference>
<dbReference type="GO" id="GO:0005216">
    <property type="term" value="F:monoatomic ion channel activity"/>
    <property type="evidence" value="ECO:0007669"/>
    <property type="project" value="InterPro"/>
</dbReference>
<dbReference type="OrthoDB" id="6108356at2759"/>
<accession>A0A8J8NHD2</accession>
<evidence type="ECO:0000313" key="10">
    <source>
        <dbReference type="Proteomes" id="UP000785679"/>
    </source>
</evidence>
<evidence type="ECO:0000256" key="5">
    <source>
        <dbReference type="ARBA" id="ARBA00023136"/>
    </source>
</evidence>
<dbReference type="Proteomes" id="UP000785679">
    <property type="component" value="Unassembled WGS sequence"/>
</dbReference>
<keyword evidence="3" id="KW-0677">Repeat</keyword>
<protein>
    <recommendedName>
        <fullName evidence="8">Ion transport domain-containing protein</fullName>
    </recommendedName>
</protein>
<keyword evidence="4 7" id="KW-1133">Transmembrane helix</keyword>
<dbReference type="GO" id="GO:0005886">
    <property type="term" value="C:plasma membrane"/>
    <property type="evidence" value="ECO:0007669"/>
    <property type="project" value="TreeGrafter"/>
</dbReference>
<dbReference type="InterPro" id="IPR024862">
    <property type="entry name" value="TRPV"/>
</dbReference>
<feature type="compositionally biased region" description="Polar residues" evidence="6">
    <location>
        <begin position="637"/>
        <end position="647"/>
    </location>
</feature>
<feature type="compositionally biased region" description="Basic and acidic residues" evidence="6">
    <location>
        <begin position="468"/>
        <end position="478"/>
    </location>
</feature>
<feature type="compositionally biased region" description="Basic and acidic residues" evidence="6">
    <location>
        <begin position="514"/>
        <end position="524"/>
    </location>
</feature>
<dbReference type="InterPro" id="IPR005821">
    <property type="entry name" value="Ion_trans_dom"/>
</dbReference>
<evidence type="ECO:0000313" key="9">
    <source>
        <dbReference type="EMBL" id="TNV74505.1"/>
    </source>
</evidence>
<gene>
    <name evidence="9" type="ORF">FGO68_gene6598</name>
</gene>
<comment type="subcellular location">
    <subcellularLocation>
        <location evidence="1">Membrane</location>
        <topology evidence="1">Multi-pass membrane protein</topology>
    </subcellularLocation>
</comment>
<reference evidence="9" key="1">
    <citation type="submission" date="2019-06" db="EMBL/GenBank/DDBJ databases">
        <authorList>
            <person name="Zheng W."/>
        </authorList>
    </citation>
    <scope>NUCLEOTIDE SEQUENCE</scope>
    <source>
        <strain evidence="9">QDHG01</strain>
    </source>
</reference>
<feature type="compositionally biased region" description="Low complexity" evidence="6">
    <location>
        <begin position="616"/>
        <end position="628"/>
    </location>
</feature>
<evidence type="ECO:0000256" key="4">
    <source>
        <dbReference type="ARBA" id="ARBA00022989"/>
    </source>
</evidence>
<evidence type="ECO:0000256" key="7">
    <source>
        <dbReference type="SAM" id="Phobius"/>
    </source>
</evidence>
<keyword evidence="10" id="KW-1185">Reference proteome</keyword>